<evidence type="ECO:0000256" key="3">
    <source>
        <dbReference type="ARBA" id="ARBA00022481"/>
    </source>
</evidence>
<dbReference type="GO" id="GO:0006888">
    <property type="term" value="P:endoplasmic reticulum to Golgi vesicle-mediated transport"/>
    <property type="evidence" value="ECO:0007669"/>
    <property type="project" value="TreeGrafter"/>
</dbReference>
<dbReference type="PROSITE" id="PS50859">
    <property type="entry name" value="LONGIN"/>
    <property type="match status" value="1"/>
</dbReference>
<protein>
    <recommendedName>
        <fullName evidence="14">Synaptobrevin homolog YKT6</fullName>
    </recommendedName>
</protein>
<evidence type="ECO:0000256" key="2">
    <source>
        <dbReference type="ARBA" id="ARBA00008025"/>
    </source>
</evidence>
<gene>
    <name evidence="12" type="ORF">MSPICULIGERA_LOCUS19266</name>
</gene>
<dbReference type="SMART" id="SM01270">
    <property type="entry name" value="Longin"/>
    <property type="match status" value="1"/>
</dbReference>
<dbReference type="Gene3D" id="3.30.450.50">
    <property type="entry name" value="Longin domain"/>
    <property type="match status" value="1"/>
</dbReference>
<reference evidence="12" key="1">
    <citation type="submission" date="2023-06" db="EMBL/GenBank/DDBJ databases">
        <authorList>
            <person name="Delattre M."/>
        </authorList>
    </citation>
    <scope>NUCLEOTIDE SEQUENCE</scope>
    <source>
        <strain evidence="12">AF72</strain>
    </source>
</reference>
<dbReference type="SUPFAM" id="SSF64356">
    <property type="entry name" value="SNARE-like"/>
    <property type="match status" value="1"/>
</dbReference>
<keyword evidence="4" id="KW-0472">Membrane</keyword>
<evidence type="ECO:0000256" key="9">
    <source>
        <dbReference type="PROSITE-ProRule" id="PRU00290"/>
    </source>
</evidence>
<accession>A0AA36D4T9</accession>
<dbReference type="Pfam" id="PF00957">
    <property type="entry name" value="Synaptobrevin"/>
    <property type="match status" value="1"/>
</dbReference>
<proteinExistence type="inferred from homology"/>
<dbReference type="PANTHER" id="PTHR45806">
    <property type="entry name" value="SYNAPTOBREVIN HOMOLOG YKT6"/>
    <property type="match status" value="1"/>
</dbReference>
<keyword evidence="7" id="KW-0636">Prenylation</keyword>
<comment type="caution">
    <text evidence="12">The sequence shown here is derived from an EMBL/GenBank/DDBJ whole genome shotgun (WGS) entry which is preliminary data.</text>
</comment>
<evidence type="ECO:0000256" key="6">
    <source>
        <dbReference type="ARBA" id="ARBA00023288"/>
    </source>
</evidence>
<keyword evidence="3" id="KW-0488">Methylation</keyword>
<dbReference type="InterPro" id="IPR001388">
    <property type="entry name" value="Synaptobrevin-like"/>
</dbReference>
<feature type="non-terminal residue" evidence="12">
    <location>
        <position position="1"/>
    </location>
</feature>
<dbReference type="EMBL" id="CATQJA010002662">
    <property type="protein sequence ID" value="CAJ0581098.1"/>
    <property type="molecule type" value="Genomic_DNA"/>
</dbReference>
<keyword evidence="9" id="KW-0175">Coiled coil</keyword>
<dbReference type="PROSITE" id="PS50892">
    <property type="entry name" value="V_SNARE"/>
    <property type="match status" value="1"/>
</dbReference>
<sequence>MKLFSILVFYKDPNATEATLLKAAYELSSFTFFKRSSVQDFMNFTGKLLVERSAVGTRASVTEQEYWLHTYVRADGLSGVCVTDNEYQQRVAFTMLSRVLDEFATRVHSSQWPKIKTEKDCLYDGLPALLAKWQTPSEADPMTRVQEQVEETKIVMHETIQAVLDRGEKLDDLVKKSETLSDQSKMFYTSARKMNKCCNYV</sequence>
<dbReference type="InterPro" id="IPR010908">
    <property type="entry name" value="Longin_dom"/>
</dbReference>
<dbReference type="GO" id="GO:0005794">
    <property type="term" value="C:Golgi apparatus"/>
    <property type="evidence" value="ECO:0007669"/>
    <property type="project" value="UniProtKB-SubCell"/>
</dbReference>
<evidence type="ECO:0000259" key="10">
    <source>
        <dbReference type="PROSITE" id="PS50859"/>
    </source>
</evidence>
<comment type="subcellular location">
    <subcellularLocation>
        <location evidence="8">Endomembrane system</location>
        <topology evidence="8">Lipid-anchor</topology>
        <orientation evidence="8">Cytoplasmic side</orientation>
    </subcellularLocation>
    <subcellularLocation>
        <location evidence="1">Golgi apparatus</location>
        <location evidence="1">trans-Golgi network membrane</location>
    </subcellularLocation>
</comment>
<dbReference type="PRINTS" id="PR00219">
    <property type="entry name" value="SYNAPTOBREVN"/>
</dbReference>
<comment type="similarity">
    <text evidence="2">Belongs to the synaptobrevin family.</text>
</comment>
<evidence type="ECO:0000313" key="13">
    <source>
        <dbReference type="Proteomes" id="UP001177023"/>
    </source>
</evidence>
<dbReference type="Proteomes" id="UP001177023">
    <property type="component" value="Unassembled WGS sequence"/>
</dbReference>
<keyword evidence="6" id="KW-0449">Lipoprotein</keyword>
<feature type="domain" description="Longin" evidence="10">
    <location>
        <begin position="8"/>
        <end position="113"/>
    </location>
</feature>
<dbReference type="GO" id="GO:0005484">
    <property type="term" value="F:SNAP receptor activity"/>
    <property type="evidence" value="ECO:0007669"/>
    <property type="project" value="TreeGrafter"/>
</dbReference>
<evidence type="ECO:0000256" key="5">
    <source>
        <dbReference type="ARBA" id="ARBA00023139"/>
    </source>
</evidence>
<evidence type="ECO:0000256" key="7">
    <source>
        <dbReference type="ARBA" id="ARBA00023289"/>
    </source>
</evidence>
<evidence type="ECO:0000256" key="1">
    <source>
        <dbReference type="ARBA" id="ARBA00004198"/>
    </source>
</evidence>
<dbReference type="CDD" id="cd14824">
    <property type="entry name" value="Longin"/>
    <property type="match status" value="1"/>
</dbReference>
<feature type="domain" description="V-SNARE coiled-coil homology" evidence="11">
    <location>
        <begin position="141"/>
        <end position="201"/>
    </location>
</feature>
<dbReference type="AlphaFoldDB" id="A0AA36D4T9"/>
<keyword evidence="5" id="KW-0564">Palmitate</keyword>
<evidence type="ECO:0000256" key="4">
    <source>
        <dbReference type="ARBA" id="ARBA00023136"/>
    </source>
</evidence>
<dbReference type="InterPro" id="IPR042855">
    <property type="entry name" value="V_SNARE_CC"/>
</dbReference>
<dbReference type="InterPro" id="IPR011012">
    <property type="entry name" value="Longin-like_dom_sf"/>
</dbReference>
<evidence type="ECO:0000313" key="12">
    <source>
        <dbReference type="EMBL" id="CAJ0581098.1"/>
    </source>
</evidence>
<dbReference type="Gene3D" id="1.20.5.110">
    <property type="match status" value="1"/>
</dbReference>
<evidence type="ECO:0000259" key="11">
    <source>
        <dbReference type="PROSITE" id="PS50892"/>
    </source>
</evidence>
<dbReference type="PANTHER" id="PTHR45806:SF1">
    <property type="entry name" value="SYNAPTOBREVIN HOMOLOG YKT6"/>
    <property type="match status" value="1"/>
</dbReference>
<evidence type="ECO:0008006" key="14">
    <source>
        <dbReference type="Google" id="ProtNLM"/>
    </source>
</evidence>
<dbReference type="Pfam" id="PF13774">
    <property type="entry name" value="Longin"/>
    <property type="match status" value="1"/>
</dbReference>
<name>A0AA36D4T9_9BILA</name>
<organism evidence="12 13">
    <name type="scientific">Mesorhabditis spiculigera</name>
    <dbReference type="NCBI Taxonomy" id="96644"/>
    <lineage>
        <taxon>Eukaryota</taxon>
        <taxon>Metazoa</taxon>
        <taxon>Ecdysozoa</taxon>
        <taxon>Nematoda</taxon>
        <taxon>Chromadorea</taxon>
        <taxon>Rhabditida</taxon>
        <taxon>Rhabditina</taxon>
        <taxon>Rhabditomorpha</taxon>
        <taxon>Rhabditoidea</taxon>
        <taxon>Rhabditidae</taxon>
        <taxon>Mesorhabditinae</taxon>
        <taxon>Mesorhabditis</taxon>
    </lineage>
</organism>
<evidence type="ECO:0000256" key="8">
    <source>
        <dbReference type="ARBA" id="ARBA00046278"/>
    </source>
</evidence>
<keyword evidence="13" id="KW-1185">Reference proteome</keyword>
<dbReference type="SUPFAM" id="SSF58038">
    <property type="entry name" value="SNARE fusion complex"/>
    <property type="match status" value="1"/>
</dbReference>
<dbReference type="GO" id="GO:0016020">
    <property type="term" value="C:membrane"/>
    <property type="evidence" value="ECO:0007669"/>
    <property type="project" value="InterPro"/>
</dbReference>